<sequence length="70" mass="7238">MFDSTLAAELADRVGSRVEITLDDETVIEGILSTVVGDLLTVIEVSTYGPGVAVNISISAVSIISFPQAA</sequence>
<protein>
    <recommendedName>
        <fullName evidence="3">DUF2642 domain-containing protein</fullName>
    </recommendedName>
</protein>
<reference evidence="1 2" key="1">
    <citation type="submission" date="2019-11" db="EMBL/GenBank/DDBJ databases">
        <title>Terrilactibacillus tamarindus sp. nov. BCM23-1 isolated from bark of Tamarindus indica.</title>
        <authorList>
            <person name="Kingkaew E."/>
            <person name="Tanasupawat S."/>
        </authorList>
    </citation>
    <scope>NUCLEOTIDE SEQUENCE [LARGE SCALE GENOMIC DNA]</scope>
    <source>
        <strain evidence="1 2">BCM23-1</strain>
    </source>
</reference>
<gene>
    <name evidence="1" type="ORF">GMB86_02635</name>
</gene>
<organism evidence="1 2">
    <name type="scientific">Terrilactibacillus tamarindi</name>
    <dbReference type="NCBI Taxonomy" id="2599694"/>
    <lineage>
        <taxon>Bacteria</taxon>
        <taxon>Bacillati</taxon>
        <taxon>Bacillota</taxon>
        <taxon>Bacilli</taxon>
        <taxon>Bacillales</taxon>
        <taxon>Bacillaceae</taxon>
        <taxon>Terrilactibacillus</taxon>
    </lineage>
</organism>
<dbReference type="EMBL" id="WNHB01000003">
    <property type="protein sequence ID" value="MTT30910.1"/>
    <property type="molecule type" value="Genomic_DNA"/>
</dbReference>
<evidence type="ECO:0000313" key="2">
    <source>
        <dbReference type="Proteomes" id="UP000440978"/>
    </source>
</evidence>
<accession>A0A6N8CMY7</accession>
<dbReference type="Proteomes" id="UP000440978">
    <property type="component" value="Unassembled WGS sequence"/>
</dbReference>
<comment type="caution">
    <text evidence="1">The sequence shown here is derived from an EMBL/GenBank/DDBJ whole genome shotgun (WGS) entry which is preliminary data.</text>
</comment>
<name>A0A6N8CMY7_9BACI</name>
<dbReference type="AlphaFoldDB" id="A0A6N8CMY7"/>
<proteinExistence type="predicted"/>
<keyword evidence="2" id="KW-1185">Reference proteome</keyword>
<evidence type="ECO:0000313" key="1">
    <source>
        <dbReference type="EMBL" id="MTT30910.1"/>
    </source>
</evidence>
<evidence type="ECO:0008006" key="3">
    <source>
        <dbReference type="Google" id="ProtNLM"/>
    </source>
</evidence>
<dbReference type="RefSeq" id="WP_155216555.1">
    <property type="nucleotide sequence ID" value="NZ_WNHB01000003.1"/>
</dbReference>
<dbReference type="OrthoDB" id="2890046at2"/>